<dbReference type="AlphaFoldDB" id="A0AA48I6A7"/>
<evidence type="ECO:0000256" key="3">
    <source>
        <dbReference type="SAM" id="MobiDB-lite"/>
    </source>
</evidence>
<dbReference type="CDD" id="cd20335">
    <property type="entry name" value="BRcat_RBR"/>
    <property type="match status" value="1"/>
</dbReference>
<keyword evidence="2" id="KW-0833">Ubl conjugation pathway</keyword>
<feature type="domain" description="UBA" evidence="4">
    <location>
        <begin position="1"/>
        <end position="41"/>
    </location>
</feature>
<name>A0AA48I6A7_9TREE</name>
<dbReference type="InterPro" id="IPR016135">
    <property type="entry name" value="UBQ-conjugating_enzyme/RWD"/>
</dbReference>
<proteinExistence type="predicted"/>
<dbReference type="SUPFAM" id="SSF46934">
    <property type="entry name" value="UBA-like"/>
    <property type="match status" value="1"/>
</dbReference>
<dbReference type="Proteomes" id="UP001233271">
    <property type="component" value="Chromosome 3"/>
</dbReference>
<dbReference type="EMBL" id="AP028214">
    <property type="protein sequence ID" value="BEI90479.1"/>
    <property type="molecule type" value="Genomic_DNA"/>
</dbReference>
<feature type="region of interest" description="Disordered" evidence="3">
    <location>
        <begin position="315"/>
        <end position="360"/>
    </location>
</feature>
<dbReference type="PROSITE" id="PS50127">
    <property type="entry name" value="UBC_2"/>
    <property type="match status" value="1"/>
</dbReference>
<dbReference type="GeneID" id="85494349"/>
<feature type="domain" description="UBC core" evidence="5">
    <location>
        <begin position="608"/>
        <end position="768"/>
    </location>
</feature>
<sequence>MSLEASITQLTDMGIPRPRARAALKRSKGDVMAGAERVFGGEFDYIASDAEDSGNEDATGLQTPISGSSTRETSAMDGVVNRPDSESSDFDDDDVGMIELGDFAEEPRGEDPYAGVFFSKDRAERLVEPVLEEIYATIKLPPGETDALGNPASQRNTRILSRGEWMSGCPEGGEQSFLFQLYNYLSEGSMACANDCGHTVQRKPEHFFPLFSDFPNYTRYLSSIIEQSCPRCGQVTCLACGEPAHGKNKAKTSSTGEIESLFHCSNIQGVTLGVALHMIEGAFGSTLDLSQVEISSPAPKKRKIKSLAKMIIGAAPDSDSSSGDDTVRHGVKKGTGYSGSFHEDTSGQAAAEKAQNEKDEKTATLLSQVAVYLPTLKRESGARTSDLLVHPTSLAHLRRRSGFVNDLLRNDSLMDMSNRSIIYRALMDWLEIVSSHEALATMLAMPSMRPAKIGPGPDSQSVSILYEGSPSPRELLENVVIQATAALKGLSGSTEKPEDTDESEWQKNRALYDFCQRLLKARDNIDKLLAAAKGKEFVDRMLESLPRLGAPNGGMATSAITDVKEVYEEWATRVRFEYCSLRSPDDETQFLHAYNDAAHKLVGMDIPRRSLAIAKELAILTTNLPTAWDTSIFLRVDDERVDLLKALIVGPKDTPYENGCFIFDIFLPHSYNQTNPLVKSMTTNGGLYRYNPNLYADGKVCLSLLGTWSGPGWISGKSTLLQVLISIQSLILCEEPYCNEPGWATQGGSAQSKRYSANIRRMTVIDAMANNIKSPPKPFEAEIKEHFRLKADAVRAQLEAWSVLDDGKPTVGEPSDFLSGVRGGVKFEEAAADLRKLLDELSSPTPAVRRNPTRATRKA</sequence>
<organism evidence="6 7">
    <name type="scientific">Cutaneotrichosporon cavernicola</name>
    <dbReference type="NCBI Taxonomy" id="279322"/>
    <lineage>
        <taxon>Eukaryota</taxon>
        <taxon>Fungi</taxon>
        <taxon>Dikarya</taxon>
        <taxon>Basidiomycota</taxon>
        <taxon>Agaricomycotina</taxon>
        <taxon>Tremellomycetes</taxon>
        <taxon>Trichosporonales</taxon>
        <taxon>Trichosporonaceae</taxon>
        <taxon>Cutaneotrichosporon</taxon>
    </lineage>
</organism>
<dbReference type="Gene3D" id="3.10.110.10">
    <property type="entry name" value="Ubiquitin Conjugating Enzyme"/>
    <property type="match status" value="1"/>
</dbReference>
<evidence type="ECO:0000259" key="5">
    <source>
        <dbReference type="PROSITE" id="PS50127"/>
    </source>
</evidence>
<reference evidence="6" key="1">
    <citation type="journal article" date="2023" name="BMC Genomics">
        <title>Chromosome-level genome assemblies of Cutaneotrichosporon spp. (Trichosporonales, Basidiomycota) reveal imbalanced evolution between nucleotide sequences and chromosome synteny.</title>
        <authorList>
            <person name="Kobayashi Y."/>
            <person name="Kayamori A."/>
            <person name="Aoki K."/>
            <person name="Shiwa Y."/>
            <person name="Matsutani M."/>
            <person name="Fujita N."/>
            <person name="Sugita T."/>
            <person name="Iwasaki W."/>
            <person name="Tanaka N."/>
            <person name="Takashima M."/>
        </authorList>
    </citation>
    <scope>NUCLEOTIDE SEQUENCE</scope>
    <source>
        <strain evidence="6">HIS019</strain>
    </source>
</reference>
<dbReference type="PANTHER" id="PTHR46116">
    <property type="entry name" value="(E3-INDEPENDENT) E2 UBIQUITIN-CONJUGATING ENZYME"/>
    <property type="match status" value="1"/>
</dbReference>
<dbReference type="GO" id="GO:0061631">
    <property type="term" value="F:ubiquitin conjugating enzyme activity"/>
    <property type="evidence" value="ECO:0007669"/>
    <property type="project" value="TreeGrafter"/>
</dbReference>
<evidence type="ECO:0000256" key="1">
    <source>
        <dbReference type="ARBA" id="ARBA00022679"/>
    </source>
</evidence>
<evidence type="ECO:0000259" key="4">
    <source>
        <dbReference type="PROSITE" id="PS50030"/>
    </source>
</evidence>
<keyword evidence="1" id="KW-0808">Transferase</keyword>
<dbReference type="Pfam" id="PF00179">
    <property type="entry name" value="UQ_con"/>
    <property type="match status" value="1"/>
</dbReference>
<evidence type="ECO:0000313" key="6">
    <source>
        <dbReference type="EMBL" id="BEI90479.1"/>
    </source>
</evidence>
<dbReference type="KEGG" id="ccac:CcaHIS019_0305490"/>
<feature type="region of interest" description="Disordered" evidence="3">
    <location>
        <begin position="48"/>
        <end position="95"/>
    </location>
</feature>
<dbReference type="PANTHER" id="PTHR46116:SF15">
    <property type="entry name" value="(E3-INDEPENDENT) E2 UBIQUITIN-CONJUGATING ENZYME"/>
    <property type="match status" value="1"/>
</dbReference>
<dbReference type="InterPro" id="IPR015940">
    <property type="entry name" value="UBA"/>
</dbReference>
<dbReference type="SMART" id="SM00165">
    <property type="entry name" value="UBA"/>
    <property type="match status" value="1"/>
</dbReference>
<dbReference type="SMART" id="SM00212">
    <property type="entry name" value="UBCc"/>
    <property type="match status" value="1"/>
</dbReference>
<keyword evidence="7" id="KW-1185">Reference proteome</keyword>
<dbReference type="InterPro" id="IPR000608">
    <property type="entry name" value="UBC"/>
</dbReference>
<dbReference type="SUPFAM" id="SSF54495">
    <property type="entry name" value="UBC-like"/>
    <property type="match status" value="1"/>
</dbReference>
<evidence type="ECO:0000256" key="2">
    <source>
        <dbReference type="ARBA" id="ARBA00022786"/>
    </source>
</evidence>
<accession>A0AA48I6A7</accession>
<feature type="compositionally biased region" description="Polar residues" evidence="3">
    <location>
        <begin position="60"/>
        <end position="73"/>
    </location>
</feature>
<feature type="compositionally biased region" description="Acidic residues" evidence="3">
    <location>
        <begin position="86"/>
        <end position="95"/>
    </location>
</feature>
<protein>
    <recommendedName>
        <fullName evidence="8">UBC core domain-containing protein</fullName>
    </recommendedName>
</protein>
<evidence type="ECO:0000313" key="7">
    <source>
        <dbReference type="Proteomes" id="UP001233271"/>
    </source>
</evidence>
<dbReference type="Gene3D" id="1.10.8.10">
    <property type="entry name" value="DNA helicase RuvA subunit, C-terminal domain"/>
    <property type="match status" value="1"/>
</dbReference>
<evidence type="ECO:0008006" key="8">
    <source>
        <dbReference type="Google" id="ProtNLM"/>
    </source>
</evidence>
<dbReference type="RefSeq" id="XP_060455744.1">
    <property type="nucleotide sequence ID" value="XM_060599007.1"/>
</dbReference>
<dbReference type="InterPro" id="IPR009060">
    <property type="entry name" value="UBA-like_sf"/>
</dbReference>
<dbReference type="CDD" id="cd23810">
    <property type="entry name" value="UBCc_BIRC6"/>
    <property type="match status" value="1"/>
</dbReference>
<dbReference type="PROSITE" id="PS50030">
    <property type="entry name" value="UBA"/>
    <property type="match status" value="1"/>
</dbReference>
<gene>
    <name evidence="6" type="ORF">CcaverHIS019_0305490</name>
</gene>